<proteinExistence type="predicted"/>
<gene>
    <name evidence="2" type="ORF">FHR27_000227</name>
</gene>
<comment type="caution">
    <text evidence="2">The sequence shown here is derived from an EMBL/GenBank/DDBJ whole genome shotgun (WGS) entry which is preliminary data.</text>
</comment>
<evidence type="ECO:0000313" key="3">
    <source>
        <dbReference type="Proteomes" id="UP000578688"/>
    </source>
</evidence>
<accession>A0A7Z0BLN9</accession>
<keyword evidence="3" id="KW-1185">Reference proteome</keyword>
<sequence>MMITSSTALTALKVTRTSRDKYRKTIKQTLQGCQAQAAALEPAALHAGTRIRRTREKIVAIILRLDRRVTEEHGRAISRPQAGAIRSNTPIAQRTKRGATTLTPPSTSPPGANAGDGARAGHGQRAKSAKALSSGIFIPWPGKGVSIDVTAQLPPLTDPIAGCGLIVLQYIQMTLAYAKAFETENAAFHKPAGDSPMTVLRNYQQMLEITTTPVVSAHDTPADDRPVLGNETQAGVSQQIPCRCLE</sequence>
<organism evidence="2 3">
    <name type="scientific">Phytopseudomonas flavescens</name>
    <dbReference type="NCBI Taxonomy" id="29435"/>
    <lineage>
        <taxon>Bacteria</taxon>
        <taxon>Pseudomonadati</taxon>
        <taxon>Pseudomonadota</taxon>
        <taxon>Gammaproteobacteria</taxon>
        <taxon>Pseudomonadales</taxon>
        <taxon>Pseudomonadaceae</taxon>
        <taxon>Phytopseudomonas</taxon>
    </lineage>
</organism>
<dbReference type="Proteomes" id="UP000578688">
    <property type="component" value="Unassembled WGS sequence"/>
</dbReference>
<dbReference type="EMBL" id="JACBYV010000001">
    <property type="protein sequence ID" value="NYH71617.1"/>
    <property type="molecule type" value="Genomic_DNA"/>
</dbReference>
<reference evidence="2 3" key="1">
    <citation type="submission" date="2020-07" db="EMBL/GenBank/DDBJ databases">
        <title>Genomic analyses of the natural microbiome of Caenorhabditis elegans.</title>
        <authorList>
            <person name="Samuel B."/>
        </authorList>
    </citation>
    <scope>NUCLEOTIDE SEQUENCE [LARGE SCALE GENOMIC DNA]</scope>
    <source>
        <strain evidence="2 3">BIGb0408</strain>
    </source>
</reference>
<name>A0A7Z0BLN9_9GAMM</name>
<dbReference type="AlphaFoldDB" id="A0A7Z0BLN9"/>
<evidence type="ECO:0000256" key="1">
    <source>
        <dbReference type="SAM" id="MobiDB-lite"/>
    </source>
</evidence>
<evidence type="ECO:0000313" key="2">
    <source>
        <dbReference type="EMBL" id="NYH71617.1"/>
    </source>
</evidence>
<protein>
    <submittedName>
        <fullName evidence="2">Uncharacterized protein</fullName>
    </submittedName>
</protein>
<feature type="region of interest" description="Disordered" evidence="1">
    <location>
        <begin position="74"/>
        <end position="126"/>
    </location>
</feature>